<gene>
    <name evidence="4" type="ORF">OIDMADRAFT_187287</name>
</gene>
<evidence type="ECO:0000256" key="2">
    <source>
        <dbReference type="SAM" id="Phobius"/>
    </source>
</evidence>
<name>A0A0C3HZ58_OIDMZ</name>
<dbReference type="STRING" id="913774.A0A0C3HZ58"/>
<keyword evidence="2" id="KW-0812">Transmembrane</keyword>
<feature type="compositionally biased region" description="Polar residues" evidence="1">
    <location>
        <begin position="45"/>
        <end position="56"/>
    </location>
</feature>
<dbReference type="AlphaFoldDB" id="A0A0C3HZ58"/>
<dbReference type="InParanoid" id="A0A0C3HZ58"/>
<dbReference type="PANTHER" id="PTHR28136:SF1">
    <property type="entry name" value="NUCLEUS EXPORT PROTEIN BRL1"/>
    <property type="match status" value="1"/>
</dbReference>
<dbReference type="Pfam" id="PF10104">
    <property type="entry name" value="Brr6_like_C_C"/>
    <property type="match status" value="1"/>
</dbReference>
<dbReference type="HOGENOM" id="CLU_040960_0_0_1"/>
<dbReference type="SMART" id="SM01042">
    <property type="entry name" value="Brr6_like_C_C"/>
    <property type="match status" value="1"/>
</dbReference>
<keyword evidence="5" id="KW-1185">Reference proteome</keyword>
<dbReference type="GO" id="GO:0006998">
    <property type="term" value="P:nuclear envelope organization"/>
    <property type="evidence" value="ECO:0007669"/>
    <property type="project" value="InterPro"/>
</dbReference>
<dbReference type="EMBL" id="KN832870">
    <property type="protein sequence ID" value="KIN08110.1"/>
    <property type="molecule type" value="Genomic_DNA"/>
</dbReference>
<accession>A0A0C3HZ58</accession>
<protein>
    <recommendedName>
        <fullName evidence="3">Brl1/Brr6 domain-containing protein</fullName>
    </recommendedName>
</protein>
<evidence type="ECO:0000256" key="1">
    <source>
        <dbReference type="SAM" id="MobiDB-lite"/>
    </source>
</evidence>
<feature type="region of interest" description="Disordered" evidence="1">
    <location>
        <begin position="1"/>
        <end position="101"/>
    </location>
</feature>
<evidence type="ECO:0000313" key="5">
    <source>
        <dbReference type="Proteomes" id="UP000054321"/>
    </source>
</evidence>
<keyword evidence="2" id="KW-0472">Membrane</keyword>
<dbReference type="InterPro" id="IPR018767">
    <property type="entry name" value="Brl1/Brr6_dom"/>
</dbReference>
<evidence type="ECO:0000259" key="3">
    <source>
        <dbReference type="SMART" id="SM01042"/>
    </source>
</evidence>
<evidence type="ECO:0000313" key="4">
    <source>
        <dbReference type="EMBL" id="KIN08110.1"/>
    </source>
</evidence>
<dbReference type="GO" id="GO:0055088">
    <property type="term" value="P:lipid homeostasis"/>
    <property type="evidence" value="ECO:0007669"/>
    <property type="project" value="InterPro"/>
</dbReference>
<reference evidence="4 5" key="1">
    <citation type="submission" date="2014-04" db="EMBL/GenBank/DDBJ databases">
        <authorList>
            <consortium name="DOE Joint Genome Institute"/>
            <person name="Kuo A."/>
            <person name="Martino E."/>
            <person name="Perotto S."/>
            <person name="Kohler A."/>
            <person name="Nagy L.G."/>
            <person name="Floudas D."/>
            <person name="Copeland A."/>
            <person name="Barry K.W."/>
            <person name="Cichocki N."/>
            <person name="Veneault-Fourrey C."/>
            <person name="LaButti K."/>
            <person name="Lindquist E.A."/>
            <person name="Lipzen A."/>
            <person name="Lundell T."/>
            <person name="Morin E."/>
            <person name="Murat C."/>
            <person name="Sun H."/>
            <person name="Tunlid A."/>
            <person name="Henrissat B."/>
            <person name="Grigoriev I.V."/>
            <person name="Hibbett D.S."/>
            <person name="Martin F."/>
            <person name="Nordberg H.P."/>
            <person name="Cantor M.N."/>
            <person name="Hua S.X."/>
        </authorList>
    </citation>
    <scope>NUCLEOTIDE SEQUENCE [LARGE SCALE GENOMIC DNA]</scope>
    <source>
        <strain evidence="4 5">Zn</strain>
    </source>
</reference>
<feature type="domain" description="Brl1/Brr6" evidence="3">
    <location>
        <begin position="207"/>
        <end position="343"/>
    </location>
</feature>
<feature type="compositionally biased region" description="Polar residues" evidence="1">
    <location>
        <begin position="21"/>
        <end position="36"/>
    </location>
</feature>
<feature type="compositionally biased region" description="Low complexity" evidence="1">
    <location>
        <begin position="394"/>
        <end position="411"/>
    </location>
</feature>
<dbReference type="GO" id="GO:0031965">
    <property type="term" value="C:nuclear membrane"/>
    <property type="evidence" value="ECO:0007669"/>
    <property type="project" value="InterPro"/>
</dbReference>
<feature type="transmembrane region" description="Helical" evidence="2">
    <location>
        <begin position="209"/>
        <end position="231"/>
    </location>
</feature>
<feature type="region of interest" description="Disordered" evidence="1">
    <location>
        <begin position="352"/>
        <end position="420"/>
    </location>
</feature>
<sequence>MFNNSQKRSHESPMDWEWQTKGPTDPNSPFLQSKLQNIKAFEPRPQSSFMNPTSTVAPPFRNPSFTTPRKPFDQDLFSEVSGAESSPADNADAEDTPEPQSSKVVMAFTSGLSDKKPIFGKYGAGFTGFSPGREQRKNRFSNAVANKVRKRKRVDRDNAALIGIRGSDSDSEYDSRSKSHKQNGPSKSWLWRVLHDIESHPNLPNVLSYYAQLILNLFFLCLTIFAVWTFWSTIKGDVDKASEEATAVVVAEMAKCARDYVDNGCSSESRPPALEAVCDNWAHCMNRDPNSVGRAKISAHTFAQIFNSFIEPISWKAVPTQVFSCIIITVCLLANNLAFGLFRSKGHMPPAPQYFPPPTPQTFQWGAPPQTPHHPQAYDIYSGTPFPQIMPSQGPGERSPSKGSRSPSKGSRSPRKGEIY</sequence>
<dbReference type="Proteomes" id="UP000054321">
    <property type="component" value="Unassembled WGS sequence"/>
</dbReference>
<dbReference type="InterPro" id="IPR040202">
    <property type="entry name" value="Brl1/Brr6"/>
</dbReference>
<dbReference type="PANTHER" id="PTHR28136">
    <property type="entry name" value="NUCLEUS EXPORT PROTEIN BRR6"/>
    <property type="match status" value="1"/>
</dbReference>
<keyword evidence="2" id="KW-1133">Transmembrane helix</keyword>
<dbReference type="OrthoDB" id="5961at2759"/>
<feature type="transmembrane region" description="Helical" evidence="2">
    <location>
        <begin position="321"/>
        <end position="342"/>
    </location>
</feature>
<proteinExistence type="predicted"/>
<reference evidence="5" key="2">
    <citation type="submission" date="2015-01" db="EMBL/GenBank/DDBJ databases">
        <title>Evolutionary Origins and Diversification of the Mycorrhizal Mutualists.</title>
        <authorList>
            <consortium name="DOE Joint Genome Institute"/>
            <consortium name="Mycorrhizal Genomics Consortium"/>
            <person name="Kohler A."/>
            <person name="Kuo A."/>
            <person name="Nagy L.G."/>
            <person name="Floudas D."/>
            <person name="Copeland A."/>
            <person name="Barry K.W."/>
            <person name="Cichocki N."/>
            <person name="Veneault-Fourrey C."/>
            <person name="LaButti K."/>
            <person name="Lindquist E.A."/>
            <person name="Lipzen A."/>
            <person name="Lundell T."/>
            <person name="Morin E."/>
            <person name="Murat C."/>
            <person name="Riley R."/>
            <person name="Ohm R."/>
            <person name="Sun H."/>
            <person name="Tunlid A."/>
            <person name="Henrissat B."/>
            <person name="Grigoriev I.V."/>
            <person name="Hibbett D.S."/>
            <person name="Martin F."/>
        </authorList>
    </citation>
    <scope>NUCLEOTIDE SEQUENCE [LARGE SCALE GENOMIC DNA]</scope>
    <source>
        <strain evidence="5">Zn</strain>
    </source>
</reference>
<organism evidence="4 5">
    <name type="scientific">Oidiodendron maius (strain Zn)</name>
    <dbReference type="NCBI Taxonomy" id="913774"/>
    <lineage>
        <taxon>Eukaryota</taxon>
        <taxon>Fungi</taxon>
        <taxon>Dikarya</taxon>
        <taxon>Ascomycota</taxon>
        <taxon>Pezizomycotina</taxon>
        <taxon>Leotiomycetes</taxon>
        <taxon>Leotiomycetes incertae sedis</taxon>
        <taxon>Myxotrichaceae</taxon>
        <taxon>Oidiodendron</taxon>
    </lineage>
</organism>